<dbReference type="CDD" id="cd16917">
    <property type="entry name" value="HATPase_UhpB-NarQ-NarX-like"/>
    <property type="match status" value="1"/>
</dbReference>
<dbReference type="InterPro" id="IPR011712">
    <property type="entry name" value="Sig_transdc_His_kin_sub3_dim/P"/>
</dbReference>
<evidence type="ECO:0000256" key="3">
    <source>
        <dbReference type="ARBA" id="ARBA00023012"/>
    </source>
</evidence>
<keyword evidence="3" id="KW-0902">Two-component regulatory system</keyword>
<keyword evidence="1 7" id="KW-0808">Transferase</keyword>
<reference evidence="7 8" key="1">
    <citation type="submission" date="2015-06" db="EMBL/GenBank/DDBJ databases">
        <title>Investigation of pathophysiology for high-risk pregnancy and development of treatment modality based on it.</title>
        <authorList>
            <person name="Kim B.-C."/>
            <person name="Lim S."/>
        </authorList>
    </citation>
    <scope>NUCLEOTIDE SEQUENCE [LARGE SCALE GENOMIC DNA]</scope>
    <source>
        <strain evidence="7 8">AD1-86</strain>
    </source>
</reference>
<dbReference type="Pfam" id="PF07730">
    <property type="entry name" value="HisKA_3"/>
    <property type="match status" value="1"/>
</dbReference>
<dbReference type="RefSeq" id="WP_065248075.1">
    <property type="nucleotide sequence ID" value="NZ_CP012117.1"/>
</dbReference>
<keyword evidence="4" id="KW-0472">Membrane</keyword>
<dbReference type="GO" id="GO:0000155">
    <property type="term" value="F:phosphorelay sensor kinase activity"/>
    <property type="evidence" value="ECO:0007669"/>
    <property type="project" value="InterPro"/>
</dbReference>
<dbReference type="PANTHER" id="PTHR24421">
    <property type="entry name" value="NITRATE/NITRITE SENSOR PROTEIN NARX-RELATED"/>
    <property type="match status" value="1"/>
</dbReference>
<feature type="transmembrane region" description="Helical" evidence="4">
    <location>
        <begin position="83"/>
        <end position="112"/>
    </location>
</feature>
<keyword evidence="2 7" id="KW-0418">Kinase</keyword>
<evidence type="ECO:0000313" key="7">
    <source>
        <dbReference type="EMBL" id="ANP28003.1"/>
    </source>
</evidence>
<proteinExistence type="predicted"/>
<evidence type="ECO:0000256" key="1">
    <source>
        <dbReference type="ARBA" id="ARBA00022679"/>
    </source>
</evidence>
<dbReference type="SUPFAM" id="SSF55874">
    <property type="entry name" value="ATPase domain of HSP90 chaperone/DNA topoisomerase II/histidine kinase"/>
    <property type="match status" value="1"/>
</dbReference>
<dbReference type="PANTHER" id="PTHR24421:SF63">
    <property type="entry name" value="SENSOR HISTIDINE KINASE DESK"/>
    <property type="match status" value="1"/>
</dbReference>
<dbReference type="Proteomes" id="UP000092596">
    <property type="component" value="Chromosome"/>
</dbReference>
<dbReference type="GO" id="GO:0016020">
    <property type="term" value="C:membrane"/>
    <property type="evidence" value="ECO:0007669"/>
    <property type="project" value="InterPro"/>
</dbReference>
<gene>
    <name evidence="7" type="ORF">DAD186_14530</name>
</gene>
<dbReference type="AlphaFoldDB" id="A0A1B0ZJB4"/>
<name>A0A1B0ZJB4_9MICO</name>
<evidence type="ECO:0000259" key="6">
    <source>
        <dbReference type="Pfam" id="PF07730"/>
    </source>
</evidence>
<evidence type="ECO:0000256" key="2">
    <source>
        <dbReference type="ARBA" id="ARBA00022777"/>
    </source>
</evidence>
<keyword evidence="4" id="KW-0812">Transmembrane</keyword>
<sequence length="363" mass="39266">MLDKTEQEATKARGRAIAYAMSLVWLLFLTFPLITACQGGFPTLAGAASILLTLAFAALYAISMIRYFRDPDRITESLTWQSVAFIALLIAICVAQMFLIGTDALSLAIFVVPVTVFLLPPRPGYLAGACVVFATLAYPLLAREFWSLSFGIIASGVFLGCAGSVFFTKSALDDSRVASQEAVLDERERVARDIHDVLGHTLTAIALKSELAERLVDKDSAAAKREIALITQLSREGIADVRSTVLGLRVRQLGVELEQARSVVREAGVDLTVFGEADDVDPRYRILFAWALREAMTNIVRHAHASHARITLHNHRIEVSDDGVGFSGTSGNGLRGLRERVEDAGGSLTLTGGNDGTTVQVQM</sequence>
<dbReference type="EC" id="2.7.13.3" evidence="7"/>
<dbReference type="Pfam" id="PF02518">
    <property type="entry name" value="HATPase_c"/>
    <property type="match status" value="1"/>
</dbReference>
<feature type="transmembrane region" description="Helical" evidence="4">
    <location>
        <begin position="16"/>
        <end position="35"/>
    </location>
</feature>
<dbReference type="InterPro" id="IPR003594">
    <property type="entry name" value="HATPase_dom"/>
</dbReference>
<keyword evidence="4" id="KW-1133">Transmembrane helix</keyword>
<accession>A0A1B0ZJB4</accession>
<evidence type="ECO:0000313" key="8">
    <source>
        <dbReference type="Proteomes" id="UP000092596"/>
    </source>
</evidence>
<dbReference type="InterPro" id="IPR036890">
    <property type="entry name" value="HATPase_C_sf"/>
</dbReference>
<protein>
    <submittedName>
        <fullName evidence="7">Histidine kinase</fullName>
        <ecNumber evidence="7">2.7.13.3</ecNumber>
    </submittedName>
</protein>
<dbReference type="InterPro" id="IPR050482">
    <property type="entry name" value="Sensor_HK_TwoCompSys"/>
</dbReference>
<organism evidence="7 8">
    <name type="scientific">Dermabacter vaginalis</name>
    <dbReference type="NCBI Taxonomy" id="1630135"/>
    <lineage>
        <taxon>Bacteria</taxon>
        <taxon>Bacillati</taxon>
        <taxon>Actinomycetota</taxon>
        <taxon>Actinomycetes</taxon>
        <taxon>Micrococcales</taxon>
        <taxon>Dermabacteraceae</taxon>
        <taxon>Dermabacter</taxon>
    </lineage>
</organism>
<evidence type="ECO:0000259" key="5">
    <source>
        <dbReference type="Pfam" id="PF02518"/>
    </source>
</evidence>
<feature type="transmembrane region" description="Helical" evidence="4">
    <location>
        <begin position="148"/>
        <end position="167"/>
    </location>
</feature>
<dbReference type="STRING" id="1630135.DAD186_14530"/>
<feature type="domain" description="Histidine kinase/HSP90-like ATPase" evidence="5">
    <location>
        <begin position="291"/>
        <end position="361"/>
    </location>
</feature>
<dbReference type="KEGG" id="dva:DAD186_14530"/>
<feature type="transmembrane region" description="Helical" evidence="4">
    <location>
        <begin position="41"/>
        <end position="62"/>
    </location>
</feature>
<evidence type="ECO:0000256" key="4">
    <source>
        <dbReference type="SAM" id="Phobius"/>
    </source>
</evidence>
<feature type="domain" description="Signal transduction histidine kinase subgroup 3 dimerisation and phosphoacceptor" evidence="6">
    <location>
        <begin position="186"/>
        <end position="252"/>
    </location>
</feature>
<dbReference type="GO" id="GO:0046983">
    <property type="term" value="F:protein dimerization activity"/>
    <property type="evidence" value="ECO:0007669"/>
    <property type="project" value="InterPro"/>
</dbReference>
<dbReference type="Gene3D" id="1.20.5.1930">
    <property type="match status" value="1"/>
</dbReference>
<dbReference type="EMBL" id="CP012117">
    <property type="protein sequence ID" value="ANP28003.1"/>
    <property type="molecule type" value="Genomic_DNA"/>
</dbReference>
<dbReference type="Gene3D" id="3.30.565.10">
    <property type="entry name" value="Histidine kinase-like ATPase, C-terminal domain"/>
    <property type="match status" value="1"/>
</dbReference>